<dbReference type="SUPFAM" id="SSF140996">
    <property type="entry name" value="Hermes dimerisation domain"/>
    <property type="match status" value="1"/>
</dbReference>
<reference evidence="2" key="1">
    <citation type="submission" date="2022-11" db="UniProtKB">
        <authorList>
            <consortium name="WormBaseParasite"/>
        </authorList>
    </citation>
    <scope>IDENTIFICATION</scope>
</reference>
<dbReference type="WBParaSite" id="nRc.2.0.1.t00714-RA">
    <property type="protein sequence ID" value="nRc.2.0.1.t00714-RA"/>
    <property type="gene ID" value="nRc.2.0.1.g00714"/>
</dbReference>
<sequence>MDNAYPRSEEIDVATAQMIAVDDQPFSVVENSGFINLIKKARDKTRNENYYSLNRFRAFLVYRSPESIKRFFKR</sequence>
<protein>
    <submittedName>
        <fullName evidence="2">Uncharacterized protein</fullName>
    </submittedName>
</protein>
<organism evidence="1 2">
    <name type="scientific">Romanomermis culicivorax</name>
    <name type="common">Nematode worm</name>
    <dbReference type="NCBI Taxonomy" id="13658"/>
    <lineage>
        <taxon>Eukaryota</taxon>
        <taxon>Metazoa</taxon>
        <taxon>Ecdysozoa</taxon>
        <taxon>Nematoda</taxon>
        <taxon>Enoplea</taxon>
        <taxon>Dorylaimia</taxon>
        <taxon>Mermithida</taxon>
        <taxon>Mermithoidea</taxon>
        <taxon>Mermithidae</taxon>
        <taxon>Romanomermis</taxon>
    </lineage>
</organism>
<name>A0A915HH08_ROMCU</name>
<dbReference type="Gene3D" id="1.10.10.1070">
    <property type="entry name" value="Zinc finger, BED domain-containing"/>
    <property type="match status" value="1"/>
</dbReference>
<evidence type="ECO:0000313" key="2">
    <source>
        <dbReference type="WBParaSite" id="nRc.2.0.1.t00714-RA"/>
    </source>
</evidence>
<evidence type="ECO:0000313" key="1">
    <source>
        <dbReference type="Proteomes" id="UP000887565"/>
    </source>
</evidence>
<accession>A0A915HH08</accession>
<dbReference type="AlphaFoldDB" id="A0A915HH08"/>
<proteinExistence type="predicted"/>
<dbReference type="Proteomes" id="UP000887565">
    <property type="component" value="Unplaced"/>
</dbReference>
<keyword evidence="1" id="KW-1185">Reference proteome</keyword>